<reference evidence="8" key="1">
    <citation type="journal article" date="2020" name="Mol. Plant Microbe Interact.">
        <title>Genome Sequence of the Biocontrol Agent Coniothyrium minitans strain Conio (IMI 134523).</title>
        <authorList>
            <person name="Patel D."/>
            <person name="Shittu T.A."/>
            <person name="Baroncelli R."/>
            <person name="Muthumeenakshi S."/>
            <person name="Osborne T.H."/>
            <person name="Janganan T.K."/>
            <person name="Sreenivasaprasad S."/>
        </authorList>
    </citation>
    <scope>NUCLEOTIDE SEQUENCE</scope>
    <source>
        <strain evidence="8">Conio</strain>
    </source>
</reference>
<comment type="caution">
    <text evidence="8">The sequence shown here is derived from an EMBL/GenBank/DDBJ whole genome shotgun (WGS) entry which is preliminary data.</text>
</comment>
<keyword evidence="9" id="KW-1185">Reference proteome</keyword>
<dbReference type="PANTHER" id="PTHR33938">
    <property type="entry name" value="FERULOYL ESTERASE B-RELATED"/>
    <property type="match status" value="1"/>
</dbReference>
<dbReference type="InterPro" id="IPR011118">
    <property type="entry name" value="Tannase/feruloyl_esterase"/>
</dbReference>
<keyword evidence="3" id="KW-0858">Xylan degradation</keyword>
<gene>
    <name evidence="8" type="ORF">PMIN01_04108</name>
</gene>
<evidence type="ECO:0000256" key="6">
    <source>
        <dbReference type="ARBA" id="ARBA00023157"/>
    </source>
</evidence>
<evidence type="ECO:0000313" key="9">
    <source>
        <dbReference type="Proteomes" id="UP000756921"/>
    </source>
</evidence>
<dbReference type="PANTHER" id="PTHR33938:SF15">
    <property type="entry name" value="FERULOYL ESTERASE B-RELATED"/>
    <property type="match status" value="1"/>
</dbReference>
<dbReference type="EMBL" id="WJXW01000003">
    <property type="protein sequence ID" value="KAF9738825.1"/>
    <property type="molecule type" value="Genomic_DNA"/>
</dbReference>
<proteinExistence type="predicted"/>
<dbReference type="OrthoDB" id="3039123at2759"/>
<dbReference type="GO" id="GO:0045493">
    <property type="term" value="P:xylan catabolic process"/>
    <property type="evidence" value="ECO:0007669"/>
    <property type="project" value="UniProtKB-KW"/>
</dbReference>
<evidence type="ECO:0000256" key="2">
    <source>
        <dbReference type="ARBA" id="ARBA00022487"/>
    </source>
</evidence>
<keyword evidence="3" id="KW-0119">Carbohydrate metabolism</keyword>
<evidence type="ECO:0000256" key="5">
    <source>
        <dbReference type="ARBA" id="ARBA00022801"/>
    </source>
</evidence>
<evidence type="ECO:0000256" key="3">
    <source>
        <dbReference type="ARBA" id="ARBA00022651"/>
    </source>
</evidence>
<keyword evidence="2" id="KW-0719">Serine esterase</keyword>
<name>A0A9P6GPP2_9PLEO</name>
<evidence type="ECO:0000256" key="1">
    <source>
        <dbReference type="ARBA" id="ARBA00013091"/>
    </source>
</evidence>
<dbReference type="AlphaFoldDB" id="A0A9P6GPP2"/>
<keyword evidence="4" id="KW-0732">Signal</keyword>
<keyword evidence="6" id="KW-1015">Disulfide bond</keyword>
<evidence type="ECO:0000313" key="8">
    <source>
        <dbReference type="EMBL" id="KAF9738825.1"/>
    </source>
</evidence>
<accession>A0A9P6GPP2</accession>
<keyword evidence="3" id="KW-0624">Polysaccharide degradation</keyword>
<keyword evidence="5" id="KW-0378">Hydrolase</keyword>
<dbReference type="Proteomes" id="UP000756921">
    <property type="component" value="Unassembled WGS sequence"/>
</dbReference>
<dbReference type="GO" id="GO:0030600">
    <property type="term" value="F:feruloyl esterase activity"/>
    <property type="evidence" value="ECO:0007669"/>
    <property type="project" value="UniProtKB-EC"/>
</dbReference>
<protein>
    <recommendedName>
        <fullName evidence="1">feruloyl esterase</fullName>
        <ecNumber evidence="1">3.1.1.73</ecNumber>
    </recommendedName>
</protein>
<dbReference type="EC" id="3.1.1.73" evidence="1"/>
<sequence length="153" mass="16408">MSAWRLSFYAITGAAKSSDFIALETWQGLIYNQVLSQCDALNGVEDRILTNPSLCLGIFRPEALLCTASTSKSTWSAASSAPLYGVDGKMIYPPLSPGAETLAAQRPLSGTPSSYSVDWFRYAVYSDPLWNPAAFSIADAATAETKNPRNAAT</sequence>
<evidence type="ECO:0000256" key="4">
    <source>
        <dbReference type="ARBA" id="ARBA00022729"/>
    </source>
</evidence>
<organism evidence="8 9">
    <name type="scientific">Paraphaeosphaeria minitans</name>
    <dbReference type="NCBI Taxonomy" id="565426"/>
    <lineage>
        <taxon>Eukaryota</taxon>
        <taxon>Fungi</taxon>
        <taxon>Dikarya</taxon>
        <taxon>Ascomycota</taxon>
        <taxon>Pezizomycotina</taxon>
        <taxon>Dothideomycetes</taxon>
        <taxon>Pleosporomycetidae</taxon>
        <taxon>Pleosporales</taxon>
        <taxon>Massarineae</taxon>
        <taxon>Didymosphaeriaceae</taxon>
        <taxon>Paraphaeosphaeria</taxon>
    </lineage>
</organism>
<evidence type="ECO:0000256" key="7">
    <source>
        <dbReference type="ARBA" id="ARBA00034075"/>
    </source>
</evidence>
<comment type="catalytic activity">
    <reaction evidence="7">
        <text>feruloyl-polysaccharide + H2O = ferulate + polysaccharide.</text>
        <dbReference type="EC" id="3.1.1.73"/>
    </reaction>
</comment>